<name>A0A1U7LH88_NEOID</name>
<comment type="function">
    <text evidence="4">After transfer of sugars to endogenous macromolecular acceptors, the enzyme converts nucleoside diphosphates to nucleoside monophosphates which in turn exit the Golgi lumen in a coupled antiporter reaction, allowing entry of additional nucleotide sugar from the cytosol.</text>
</comment>
<dbReference type="Proteomes" id="UP000186594">
    <property type="component" value="Unassembled WGS sequence"/>
</dbReference>
<keyword evidence="8" id="KW-1185">Reference proteome</keyword>
<gene>
    <name evidence="7" type="ORF">NEOLI_004779</name>
</gene>
<dbReference type="PANTHER" id="PTHR11782">
    <property type="entry name" value="ADENOSINE/GUANOSINE DIPHOSPHATASE"/>
    <property type="match status" value="1"/>
</dbReference>
<keyword evidence="6" id="KW-0732">Signal</keyword>
<dbReference type="OrthoDB" id="6372431at2759"/>
<feature type="non-terminal residue" evidence="7">
    <location>
        <position position="200"/>
    </location>
</feature>
<protein>
    <recommendedName>
        <fullName evidence="5">guanosine-diphosphatase</fullName>
        <ecNumber evidence="5">3.6.1.42</ecNumber>
    </recommendedName>
</protein>
<proteinExistence type="inferred from homology"/>
<evidence type="ECO:0000256" key="5">
    <source>
        <dbReference type="ARBA" id="ARBA00038903"/>
    </source>
</evidence>
<evidence type="ECO:0000256" key="2">
    <source>
        <dbReference type="ARBA" id="ARBA00009283"/>
    </source>
</evidence>
<dbReference type="GO" id="GO:0004382">
    <property type="term" value="F:GDP phosphatase activity"/>
    <property type="evidence" value="ECO:0007669"/>
    <property type="project" value="UniProtKB-EC"/>
</dbReference>
<dbReference type="STRING" id="1198029.A0A1U7LH88"/>
<evidence type="ECO:0000256" key="3">
    <source>
        <dbReference type="ARBA" id="ARBA00022801"/>
    </source>
</evidence>
<sequence>MRLKFAENAFFISILVTAALTYAEAASSTKSFPCWGLDKCSEDNTTLSLTPTDTKALEYVLIIDAGHSQSRIHVYTFKICNGMSRLEDEDWAELKPGLPYYITNPIEAAKSLDPLLEFAMEKVPKELQDSTSILVKANIGLKSHNEEAGEAILDAIRKRLKNEYPFPITKDGVGILSGEDKAVHEWISANYLLCRLNSKK</sequence>
<feature type="chain" id="PRO_5012752927" description="guanosine-diphosphatase" evidence="6">
    <location>
        <begin position="26"/>
        <end position="200"/>
    </location>
</feature>
<evidence type="ECO:0000256" key="6">
    <source>
        <dbReference type="SAM" id="SignalP"/>
    </source>
</evidence>
<comment type="similarity">
    <text evidence="2">Belongs to the GDA1/CD39 NTPase family.</text>
</comment>
<evidence type="ECO:0000256" key="1">
    <source>
        <dbReference type="ARBA" id="ARBA00004323"/>
    </source>
</evidence>
<evidence type="ECO:0000256" key="4">
    <source>
        <dbReference type="ARBA" id="ARBA00037742"/>
    </source>
</evidence>
<dbReference type="PANTHER" id="PTHR11782:SF83">
    <property type="entry name" value="GUANOSINE-DIPHOSPHATASE"/>
    <property type="match status" value="1"/>
</dbReference>
<evidence type="ECO:0000313" key="7">
    <source>
        <dbReference type="EMBL" id="OLL21912.1"/>
    </source>
</evidence>
<organism evidence="7 8">
    <name type="scientific">Neolecta irregularis (strain DAH-3)</name>
    <dbReference type="NCBI Taxonomy" id="1198029"/>
    <lineage>
        <taxon>Eukaryota</taxon>
        <taxon>Fungi</taxon>
        <taxon>Dikarya</taxon>
        <taxon>Ascomycota</taxon>
        <taxon>Taphrinomycotina</taxon>
        <taxon>Neolectales</taxon>
        <taxon>Neolectaceae</taxon>
        <taxon>Neolecta</taxon>
    </lineage>
</organism>
<keyword evidence="3" id="KW-0378">Hydrolase</keyword>
<dbReference type="Gene3D" id="3.30.420.40">
    <property type="match status" value="1"/>
</dbReference>
<dbReference type="AlphaFoldDB" id="A0A1U7LH88"/>
<dbReference type="GO" id="GO:0045134">
    <property type="term" value="F:UDP phosphatase activity"/>
    <property type="evidence" value="ECO:0007669"/>
    <property type="project" value="TreeGrafter"/>
</dbReference>
<feature type="signal peptide" evidence="6">
    <location>
        <begin position="1"/>
        <end position="25"/>
    </location>
</feature>
<dbReference type="GO" id="GO:0017111">
    <property type="term" value="F:ribonucleoside triphosphate phosphatase activity"/>
    <property type="evidence" value="ECO:0007669"/>
    <property type="project" value="TreeGrafter"/>
</dbReference>
<accession>A0A1U7LH88</accession>
<dbReference type="GO" id="GO:0000139">
    <property type="term" value="C:Golgi membrane"/>
    <property type="evidence" value="ECO:0007669"/>
    <property type="project" value="UniProtKB-SubCell"/>
</dbReference>
<dbReference type="GO" id="GO:0006487">
    <property type="term" value="P:protein N-linked glycosylation"/>
    <property type="evidence" value="ECO:0007669"/>
    <property type="project" value="TreeGrafter"/>
</dbReference>
<comment type="subcellular location">
    <subcellularLocation>
        <location evidence="1">Golgi apparatus membrane</location>
        <topology evidence="1">Single-pass type II membrane protein</topology>
    </subcellularLocation>
</comment>
<evidence type="ECO:0000313" key="8">
    <source>
        <dbReference type="Proteomes" id="UP000186594"/>
    </source>
</evidence>
<reference evidence="7 8" key="1">
    <citation type="submission" date="2016-04" db="EMBL/GenBank/DDBJ databases">
        <title>Evolutionary innovation and constraint leading to complex multicellularity in the Ascomycota.</title>
        <authorList>
            <person name="Cisse O."/>
            <person name="Nguyen A."/>
            <person name="Hewitt D.A."/>
            <person name="Jedd G."/>
            <person name="Stajich J.E."/>
        </authorList>
    </citation>
    <scope>NUCLEOTIDE SEQUENCE [LARGE SCALE GENOMIC DNA]</scope>
    <source>
        <strain evidence="7 8">DAH-3</strain>
    </source>
</reference>
<dbReference type="Pfam" id="PF01150">
    <property type="entry name" value="GDA1_CD39"/>
    <property type="match status" value="1"/>
</dbReference>
<comment type="caution">
    <text evidence="7">The sequence shown here is derived from an EMBL/GenBank/DDBJ whole genome shotgun (WGS) entry which is preliminary data.</text>
</comment>
<dbReference type="GO" id="GO:0009134">
    <property type="term" value="P:nucleoside diphosphate catabolic process"/>
    <property type="evidence" value="ECO:0007669"/>
    <property type="project" value="TreeGrafter"/>
</dbReference>
<dbReference type="InterPro" id="IPR000407">
    <property type="entry name" value="GDA1_CD39_NTPase"/>
</dbReference>
<dbReference type="EC" id="3.6.1.42" evidence="5"/>
<dbReference type="EMBL" id="LXFE01004147">
    <property type="protein sequence ID" value="OLL21912.1"/>
    <property type="molecule type" value="Genomic_DNA"/>
</dbReference>